<dbReference type="EMBL" id="JASPKZ010003419">
    <property type="protein sequence ID" value="KAJ9593639.1"/>
    <property type="molecule type" value="Genomic_DNA"/>
</dbReference>
<keyword evidence="3 8" id="KW-0812">Transmembrane</keyword>
<evidence type="ECO:0000256" key="5">
    <source>
        <dbReference type="ARBA" id="ARBA00023136"/>
    </source>
</evidence>
<comment type="caution">
    <text evidence="9">The sequence shown here is derived from an EMBL/GenBank/DDBJ whole genome shotgun (WGS) entry which is preliminary data.</text>
</comment>
<gene>
    <name evidence="9" type="ORF">L9F63_014817</name>
</gene>
<dbReference type="GO" id="GO:0043025">
    <property type="term" value="C:neuronal cell body"/>
    <property type="evidence" value="ECO:0007669"/>
    <property type="project" value="TreeGrafter"/>
</dbReference>
<keyword evidence="2 8" id="KW-1003">Cell membrane</keyword>
<dbReference type="GO" id="GO:0030424">
    <property type="term" value="C:axon"/>
    <property type="evidence" value="ECO:0007669"/>
    <property type="project" value="TreeGrafter"/>
</dbReference>
<feature type="transmembrane region" description="Helical" evidence="8">
    <location>
        <begin position="270"/>
        <end position="293"/>
    </location>
</feature>
<proteinExistence type="inferred from homology"/>
<keyword evidence="5 8" id="KW-0472">Membrane</keyword>
<evidence type="ECO:0000313" key="10">
    <source>
        <dbReference type="Proteomes" id="UP001233999"/>
    </source>
</evidence>
<comment type="subcellular location">
    <subcellularLocation>
        <location evidence="1 8">Cell membrane</location>
        <topology evidence="1 8">Multi-pass membrane protein</topology>
    </subcellularLocation>
</comment>
<keyword evidence="10" id="KW-1185">Reference proteome</keyword>
<evidence type="ECO:0000256" key="8">
    <source>
        <dbReference type="RuleBase" id="RU363108"/>
    </source>
</evidence>
<dbReference type="AlphaFoldDB" id="A0AAD8EKX8"/>
<feature type="transmembrane region" description="Helical" evidence="8">
    <location>
        <begin position="48"/>
        <end position="72"/>
    </location>
</feature>
<accession>A0AAD8EKX8</accession>
<dbReference type="GO" id="GO:0007165">
    <property type="term" value="P:signal transduction"/>
    <property type="evidence" value="ECO:0007669"/>
    <property type="project" value="UniProtKB-KW"/>
</dbReference>
<name>A0AAD8EKX8_DIPPU</name>
<protein>
    <recommendedName>
        <fullName evidence="8">Gustatory receptor</fullName>
    </recommendedName>
</protein>
<evidence type="ECO:0000256" key="7">
    <source>
        <dbReference type="ARBA" id="ARBA00023224"/>
    </source>
</evidence>
<feature type="transmembrane region" description="Helical" evidence="8">
    <location>
        <begin position="78"/>
        <end position="105"/>
    </location>
</feature>
<evidence type="ECO:0000256" key="2">
    <source>
        <dbReference type="ARBA" id="ARBA00022475"/>
    </source>
</evidence>
<comment type="function">
    <text evidence="8">Gustatory receptor which mediates acceptance or avoidance behavior, depending on its substrates.</text>
</comment>
<dbReference type="PANTHER" id="PTHR21143:SF133">
    <property type="entry name" value="GUSTATORY AND PHEROMONE RECEPTOR 32A-RELATED"/>
    <property type="match status" value="1"/>
</dbReference>
<evidence type="ECO:0000256" key="6">
    <source>
        <dbReference type="ARBA" id="ARBA00023170"/>
    </source>
</evidence>
<feature type="transmembrane region" description="Helical" evidence="8">
    <location>
        <begin position="377"/>
        <end position="401"/>
    </location>
</feature>
<evidence type="ECO:0000256" key="4">
    <source>
        <dbReference type="ARBA" id="ARBA00022989"/>
    </source>
</evidence>
<feature type="transmembrane region" description="Helical" evidence="8">
    <location>
        <begin position="167"/>
        <end position="189"/>
    </location>
</feature>
<reference evidence="9" key="1">
    <citation type="journal article" date="2023" name="IScience">
        <title>Live-bearing cockroach genome reveals convergent evolutionary mechanisms linked to viviparity in insects and beyond.</title>
        <authorList>
            <person name="Fouks B."/>
            <person name="Harrison M.C."/>
            <person name="Mikhailova A.A."/>
            <person name="Marchal E."/>
            <person name="English S."/>
            <person name="Carruthers M."/>
            <person name="Jennings E.C."/>
            <person name="Chiamaka E.L."/>
            <person name="Frigard R.A."/>
            <person name="Pippel M."/>
            <person name="Attardo G.M."/>
            <person name="Benoit J.B."/>
            <person name="Bornberg-Bauer E."/>
            <person name="Tobe S.S."/>
        </authorList>
    </citation>
    <scope>NUCLEOTIDE SEQUENCE</scope>
    <source>
        <strain evidence="9">Stay&amp;Tobe</strain>
    </source>
</reference>
<keyword evidence="6 8" id="KW-0675">Receptor</keyword>
<feature type="transmembrane region" description="Helical" evidence="8">
    <location>
        <begin position="305"/>
        <end position="324"/>
    </location>
</feature>
<feature type="transmembrane region" description="Helical" evidence="8">
    <location>
        <begin position="139"/>
        <end position="161"/>
    </location>
</feature>
<evidence type="ECO:0000256" key="3">
    <source>
        <dbReference type="ARBA" id="ARBA00022692"/>
    </source>
</evidence>
<dbReference type="InterPro" id="IPR013604">
    <property type="entry name" value="7TM_chemorcpt"/>
</dbReference>
<sequence length="403" mass="46902">MAKRSDTQHYHRAIKPLYFLSRIVGLMPVSPFKTDDNVESCILKCLHVFWTLIWIATITTVVCLFAFSGVVFDEQDFSITFIVISFYFWSTYLTCMINFLINIIFRNTFTEIISKFNTLDEVLIAKSDVELYKKERRWLITDIATILVTYAIIDTGVCWFFDVETVLEAVFCIFGNMPLFIITLVALQFKTWVKRINERLQIIKKILEKCIKSEQITLFKPIRKNKISNLLQDMDEVPNEGINNQSEEIQQLELIYIDVYKLNLLVNSTYGMSIVCQIITCYIVCVTALYWGINTLTAKEYQMKSVVFFGLCVYTLWLLAWILFNCHMASAEAVKIIIFVQEKIRKHRFLEDVERALLNFVTLIKEMPIEFTACELLTLNLPFLCSTVGVICSYIVILVQIKT</sequence>
<reference evidence="9" key="2">
    <citation type="submission" date="2023-05" db="EMBL/GenBank/DDBJ databases">
        <authorList>
            <person name="Fouks B."/>
        </authorList>
    </citation>
    <scope>NUCLEOTIDE SEQUENCE</scope>
    <source>
        <strain evidence="9">Stay&amp;Tobe</strain>
        <tissue evidence="9">Testes</tissue>
    </source>
</reference>
<dbReference type="GO" id="GO:0050909">
    <property type="term" value="P:sensory perception of taste"/>
    <property type="evidence" value="ECO:0007669"/>
    <property type="project" value="InterPro"/>
</dbReference>
<dbReference type="Pfam" id="PF08395">
    <property type="entry name" value="7tm_7"/>
    <property type="match status" value="1"/>
</dbReference>
<organism evidence="9 10">
    <name type="scientific">Diploptera punctata</name>
    <name type="common">Pacific beetle cockroach</name>
    <dbReference type="NCBI Taxonomy" id="6984"/>
    <lineage>
        <taxon>Eukaryota</taxon>
        <taxon>Metazoa</taxon>
        <taxon>Ecdysozoa</taxon>
        <taxon>Arthropoda</taxon>
        <taxon>Hexapoda</taxon>
        <taxon>Insecta</taxon>
        <taxon>Pterygota</taxon>
        <taxon>Neoptera</taxon>
        <taxon>Polyneoptera</taxon>
        <taxon>Dictyoptera</taxon>
        <taxon>Blattodea</taxon>
        <taxon>Blaberoidea</taxon>
        <taxon>Blaberidae</taxon>
        <taxon>Diplopterinae</taxon>
        <taxon>Diploptera</taxon>
    </lineage>
</organism>
<evidence type="ECO:0000313" key="9">
    <source>
        <dbReference type="EMBL" id="KAJ9593639.1"/>
    </source>
</evidence>
<dbReference type="Proteomes" id="UP001233999">
    <property type="component" value="Unassembled WGS sequence"/>
</dbReference>
<dbReference type="GO" id="GO:0008049">
    <property type="term" value="P:male courtship behavior"/>
    <property type="evidence" value="ECO:0007669"/>
    <property type="project" value="TreeGrafter"/>
</dbReference>
<keyword evidence="7 8" id="KW-0807">Transducer</keyword>
<dbReference type="PANTHER" id="PTHR21143">
    <property type="entry name" value="INVERTEBRATE GUSTATORY RECEPTOR"/>
    <property type="match status" value="1"/>
</dbReference>
<dbReference type="GO" id="GO:0005886">
    <property type="term" value="C:plasma membrane"/>
    <property type="evidence" value="ECO:0007669"/>
    <property type="project" value="UniProtKB-SubCell"/>
</dbReference>
<dbReference type="GO" id="GO:0007635">
    <property type="term" value="P:chemosensory behavior"/>
    <property type="evidence" value="ECO:0007669"/>
    <property type="project" value="TreeGrafter"/>
</dbReference>
<keyword evidence="4 8" id="KW-1133">Transmembrane helix</keyword>
<evidence type="ECO:0000256" key="1">
    <source>
        <dbReference type="ARBA" id="ARBA00004651"/>
    </source>
</evidence>
<dbReference type="GO" id="GO:0030425">
    <property type="term" value="C:dendrite"/>
    <property type="evidence" value="ECO:0007669"/>
    <property type="project" value="TreeGrafter"/>
</dbReference>
<comment type="similarity">
    <text evidence="8">Belongs to the insect chemoreceptor superfamily. Gustatory receptor (GR) family.</text>
</comment>